<gene>
    <name evidence="4" type="ORF">BDZ94DRAFT_1300921</name>
</gene>
<dbReference type="SUPFAM" id="SSF50685">
    <property type="entry name" value="Barwin-like endoglucanases"/>
    <property type="match status" value="1"/>
</dbReference>
<sequence>MRFFARLAFVASAAVAANAFTGRATFYTPGLNACGSVSSPDDLIAAVSSSYFDANKDTICGTPITVTYQGNSVNVVIMDSCPACTGVHDLDLSPAAFEVLAPLSVGLLNPVTWS</sequence>
<evidence type="ECO:0000259" key="3">
    <source>
        <dbReference type="Pfam" id="PF03330"/>
    </source>
</evidence>
<feature type="chain" id="PRO_5040463106" evidence="2">
    <location>
        <begin position="20"/>
        <end position="114"/>
    </location>
</feature>
<dbReference type="EMBL" id="MU150328">
    <property type="protein sequence ID" value="KAF9458885.1"/>
    <property type="molecule type" value="Genomic_DNA"/>
</dbReference>
<keyword evidence="5" id="KW-1185">Reference proteome</keyword>
<feature type="domain" description="RlpA-like protein double-psi beta-barrel" evidence="3">
    <location>
        <begin position="21"/>
        <end position="108"/>
    </location>
</feature>
<evidence type="ECO:0000313" key="5">
    <source>
        <dbReference type="Proteomes" id="UP000807353"/>
    </source>
</evidence>
<comment type="caution">
    <text evidence="4">The sequence shown here is derived from an EMBL/GenBank/DDBJ whole genome shotgun (WGS) entry which is preliminary data.</text>
</comment>
<dbReference type="Proteomes" id="UP000807353">
    <property type="component" value="Unassembled WGS sequence"/>
</dbReference>
<dbReference type="OrthoDB" id="406505at2759"/>
<evidence type="ECO:0000256" key="2">
    <source>
        <dbReference type="SAM" id="SignalP"/>
    </source>
</evidence>
<dbReference type="CDD" id="cd22191">
    <property type="entry name" value="DPBB_RlpA_EXP_N-like"/>
    <property type="match status" value="1"/>
</dbReference>
<reference evidence="4" key="1">
    <citation type="submission" date="2020-11" db="EMBL/GenBank/DDBJ databases">
        <authorList>
            <consortium name="DOE Joint Genome Institute"/>
            <person name="Ahrendt S."/>
            <person name="Riley R."/>
            <person name="Andreopoulos W."/>
            <person name="Labutti K."/>
            <person name="Pangilinan J."/>
            <person name="Ruiz-Duenas F.J."/>
            <person name="Barrasa J.M."/>
            <person name="Sanchez-Garcia M."/>
            <person name="Camarero S."/>
            <person name="Miyauchi S."/>
            <person name="Serrano A."/>
            <person name="Linde D."/>
            <person name="Babiker R."/>
            <person name="Drula E."/>
            <person name="Ayuso-Fernandez I."/>
            <person name="Pacheco R."/>
            <person name="Padilla G."/>
            <person name="Ferreira P."/>
            <person name="Barriuso J."/>
            <person name="Kellner H."/>
            <person name="Castanera R."/>
            <person name="Alfaro M."/>
            <person name="Ramirez L."/>
            <person name="Pisabarro A.G."/>
            <person name="Kuo A."/>
            <person name="Tritt A."/>
            <person name="Lipzen A."/>
            <person name="He G."/>
            <person name="Yan M."/>
            <person name="Ng V."/>
            <person name="Cullen D."/>
            <person name="Martin F."/>
            <person name="Rosso M.-N."/>
            <person name="Henrissat B."/>
            <person name="Hibbett D."/>
            <person name="Martinez A.T."/>
            <person name="Grigoriev I.V."/>
        </authorList>
    </citation>
    <scope>NUCLEOTIDE SEQUENCE</scope>
    <source>
        <strain evidence="4">CBS 247.69</strain>
    </source>
</reference>
<dbReference type="PANTHER" id="PTHR31836:SF28">
    <property type="entry name" value="SRCR DOMAIN-CONTAINING PROTEIN-RELATED"/>
    <property type="match status" value="1"/>
</dbReference>
<dbReference type="InterPro" id="IPR009009">
    <property type="entry name" value="RlpA-like_DPBB"/>
</dbReference>
<accession>A0A9P5Y0A0</accession>
<evidence type="ECO:0000256" key="1">
    <source>
        <dbReference type="ARBA" id="ARBA00022729"/>
    </source>
</evidence>
<name>A0A9P5Y0A0_9AGAR</name>
<proteinExistence type="predicted"/>
<dbReference type="Gene3D" id="2.40.40.10">
    <property type="entry name" value="RlpA-like domain"/>
    <property type="match status" value="1"/>
</dbReference>
<dbReference type="AlphaFoldDB" id="A0A9P5Y0A0"/>
<feature type="signal peptide" evidence="2">
    <location>
        <begin position="1"/>
        <end position="19"/>
    </location>
</feature>
<organism evidence="4 5">
    <name type="scientific">Collybia nuda</name>
    <dbReference type="NCBI Taxonomy" id="64659"/>
    <lineage>
        <taxon>Eukaryota</taxon>
        <taxon>Fungi</taxon>
        <taxon>Dikarya</taxon>
        <taxon>Basidiomycota</taxon>
        <taxon>Agaricomycotina</taxon>
        <taxon>Agaricomycetes</taxon>
        <taxon>Agaricomycetidae</taxon>
        <taxon>Agaricales</taxon>
        <taxon>Tricholomatineae</taxon>
        <taxon>Clitocybaceae</taxon>
        <taxon>Collybia</taxon>
    </lineage>
</organism>
<dbReference type="PANTHER" id="PTHR31836">
    <property type="match status" value="1"/>
</dbReference>
<dbReference type="Pfam" id="PF03330">
    <property type="entry name" value="DPBB_1"/>
    <property type="match status" value="1"/>
</dbReference>
<protein>
    <submittedName>
        <fullName evidence="4">RlpA-like double-psi beta-barrel-protein domain-containing protein-containing protein</fullName>
    </submittedName>
</protein>
<evidence type="ECO:0000313" key="4">
    <source>
        <dbReference type="EMBL" id="KAF9458885.1"/>
    </source>
</evidence>
<dbReference type="InterPro" id="IPR036908">
    <property type="entry name" value="RlpA-like_sf"/>
</dbReference>
<dbReference type="InterPro" id="IPR051477">
    <property type="entry name" value="Expansin_CellWall"/>
</dbReference>
<keyword evidence="1 2" id="KW-0732">Signal</keyword>